<dbReference type="Pfam" id="PF04055">
    <property type="entry name" value="Radical_SAM"/>
    <property type="match status" value="1"/>
</dbReference>
<dbReference type="PROSITE" id="PS51449">
    <property type="entry name" value="MTTASE_N"/>
    <property type="match status" value="1"/>
</dbReference>
<dbReference type="PROSITE" id="PS51918">
    <property type="entry name" value="RADICAL_SAM"/>
    <property type="match status" value="1"/>
</dbReference>
<dbReference type="GO" id="GO:0051539">
    <property type="term" value="F:4 iron, 4 sulfur cluster binding"/>
    <property type="evidence" value="ECO:0007669"/>
    <property type="project" value="UniProtKB-KW"/>
</dbReference>
<sequence>MPDASHFHLVVHGCRVNQYEAQALREAWETAGALGVEDPAAADVVVVLTCAVTARAVQSLRRELPRLRRSAPAARHLCAGCVPQAIPGELKAAAEGWELWGKDRKADLLHLFDALPAASTDPSWPPFAVTGSERARALCKIQDGCSQACAFCIIPKARGGPVSRPEAETLAEIRRLFAAGAREVVLSGINLGQYTGESGNLWALLRRIQAELAPEWAGRGRIRLSSLDPGLLTPAGLEALAECSMLCPHLHLSLQSGSAAVLHAMGRRQYRIEDAIRWVEDARRILPVLGLGADLLTGFPGEDDDAFAETESLFHRLPLTYAHVFPFSPRPGTRAAHLPGQVPVSRRLGRAQTLRDLALQRAREFAAVLLNQPVLFMVVEQQGMDSMAGICEYGVRCRHLLRPDDHGRFARREMTPVHPRALDEDGDGLLVVATAGPSPLPFTPHPL</sequence>
<dbReference type="EMBL" id="CP006585">
    <property type="protein sequence ID" value="AGW14917.1"/>
    <property type="molecule type" value="Genomic_DNA"/>
</dbReference>
<dbReference type="InterPro" id="IPR013848">
    <property type="entry name" value="Methylthiotransferase_N"/>
</dbReference>
<dbReference type="PANTHER" id="PTHR11918:SF45">
    <property type="entry name" value="THREONYLCARBAMOYLADENOSINE TRNA METHYLTHIOTRANSFERASE"/>
    <property type="match status" value="1"/>
</dbReference>
<protein>
    <submittedName>
        <fullName evidence="10">Putative RNA modification enzyme, MiaB family protein</fullName>
    </submittedName>
</protein>
<gene>
    <name evidence="10" type="ORF">DGI_3213</name>
</gene>
<dbReference type="Proteomes" id="UP000016587">
    <property type="component" value="Chromosome"/>
</dbReference>
<name>T2GG17_MEGG1</name>
<dbReference type="Gene3D" id="3.80.30.20">
    <property type="entry name" value="tm_1862 like domain"/>
    <property type="match status" value="1"/>
</dbReference>
<dbReference type="KEGG" id="dgg:DGI_3213"/>
<evidence type="ECO:0000313" key="10">
    <source>
        <dbReference type="EMBL" id="AGW14917.1"/>
    </source>
</evidence>
<dbReference type="STRING" id="1121448.DGI_3213"/>
<evidence type="ECO:0000256" key="2">
    <source>
        <dbReference type="ARBA" id="ARBA00022485"/>
    </source>
</evidence>
<evidence type="ECO:0000256" key="6">
    <source>
        <dbReference type="ARBA" id="ARBA00023004"/>
    </source>
</evidence>
<dbReference type="InterPro" id="IPR006638">
    <property type="entry name" value="Elp3/MiaA/NifB-like_rSAM"/>
</dbReference>
<evidence type="ECO:0000256" key="1">
    <source>
        <dbReference type="ARBA" id="ARBA00001966"/>
    </source>
</evidence>
<dbReference type="GO" id="GO:0046872">
    <property type="term" value="F:metal ion binding"/>
    <property type="evidence" value="ECO:0007669"/>
    <property type="project" value="UniProtKB-KW"/>
</dbReference>
<keyword evidence="2" id="KW-0004">4Fe-4S</keyword>
<dbReference type="InterPro" id="IPR005839">
    <property type="entry name" value="Methylthiotransferase"/>
</dbReference>
<dbReference type="PANTHER" id="PTHR11918">
    <property type="entry name" value="RADICAL SAM PROTEINS"/>
    <property type="match status" value="1"/>
</dbReference>
<accession>T2GG17</accession>
<dbReference type="InterPro" id="IPR023404">
    <property type="entry name" value="rSAM_horseshoe"/>
</dbReference>
<dbReference type="SUPFAM" id="SSF102114">
    <property type="entry name" value="Radical SAM enzymes"/>
    <property type="match status" value="1"/>
</dbReference>
<dbReference type="NCBIfam" id="TIGR00089">
    <property type="entry name" value="MiaB/RimO family radical SAM methylthiotransferase"/>
    <property type="match status" value="1"/>
</dbReference>
<dbReference type="Gene3D" id="3.40.50.12160">
    <property type="entry name" value="Methylthiotransferase, N-terminal domain"/>
    <property type="match status" value="1"/>
</dbReference>
<evidence type="ECO:0000256" key="7">
    <source>
        <dbReference type="ARBA" id="ARBA00023014"/>
    </source>
</evidence>
<keyword evidence="6" id="KW-0408">Iron</keyword>
<keyword evidence="3" id="KW-0808">Transferase</keyword>
<dbReference type="RefSeq" id="WP_021762010.1">
    <property type="nucleotide sequence ID" value="NC_022444.1"/>
</dbReference>
<evidence type="ECO:0000259" key="8">
    <source>
        <dbReference type="PROSITE" id="PS51449"/>
    </source>
</evidence>
<reference evidence="11" key="2">
    <citation type="submission" date="2013-07" db="EMBL/GenBank/DDBJ databases">
        <authorList>
            <person name="Morais-Silva F.O."/>
            <person name="Rezende A.M."/>
            <person name="Pimentel C."/>
            <person name="Resende D.M."/>
            <person name="Santos C.I."/>
            <person name="Clemente C."/>
            <person name="de Oliveira L.M."/>
            <person name="da Silva S.M."/>
            <person name="Costa D.A."/>
            <person name="Varela-Raposo A."/>
            <person name="Horacio E.C.A."/>
            <person name="Matos M."/>
            <person name="Flores O."/>
            <person name="Ruiz J.C."/>
            <person name="Rodrigues-Pousada C."/>
        </authorList>
    </citation>
    <scope>NUCLEOTIDE SEQUENCE [LARGE SCALE GENOMIC DNA]</scope>
    <source>
        <strain evidence="11">ATCC 19364 / DSM 1382 / NCIMB 9332 / VKM B-1759</strain>
    </source>
</reference>
<comment type="cofactor">
    <cofactor evidence="1">
        <name>[4Fe-4S] cluster</name>
        <dbReference type="ChEBI" id="CHEBI:49883"/>
    </cofactor>
</comment>
<dbReference type="GO" id="GO:0035598">
    <property type="term" value="F:tRNA (N(6)-L-threonylcarbamoyladenosine(37)-C(2))-methylthiotransferase activity"/>
    <property type="evidence" value="ECO:0007669"/>
    <property type="project" value="TreeGrafter"/>
</dbReference>
<dbReference type="InterPro" id="IPR007197">
    <property type="entry name" value="rSAM"/>
</dbReference>
<dbReference type="SFLD" id="SFLDG01082">
    <property type="entry name" value="B12-binding_domain_containing"/>
    <property type="match status" value="1"/>
</dbReference>
<dbReference type="AlphaFoldDB" id="T2GG17"/>
<evidence type="ECO:0000256" key="3">
    <source>
        <dbReference type="ARBA" id="ARBA00022679"/>
    </source>
</evidence>
<dbReference type="OrthoDB" id="9805215at2"/>
<evidence type="ECO:0000313" key="11">
    <source>
        <dbReference type="Proteomes" id="UP000016587"/>
    </source>
</evidence>
<dbReference type="PATRIC" id="fig|1121448.10.peg.3169"/>
<dbReference type="InterPro" id="IPR058240">
    <property type="entry name" value="rSAM_sf"/>
</dbReference>
<dbReference type="CDD" id="cd01335">
    <property type="entry name" value="Radical_SAM"/>
    <property type="match status" value="1"/>
</dbReference>
<evidence type="ECO:0000256" key="5">
    <source>
        <dbReference type="ARBA" id="ARBA00022723"/>
    </source>
</evidence>
<keyword evidence="5" id="KW-0479">Metal-binding</keyword>
<organism evidence="10 11">
    <name type="scientific">Megalodesulfovibrio gigas (strain ATCC 19364 / DSM 1382 / NCIMB 9332 / VKM B-1759)</name>
    <name type="common">Desulfovibrio gigas</name>
    <dbReference type="NCBI Taxonomy" id="1121448"/>
    <lineage>
        <taxon>Bacteria</taxon>
        <taxon>Pseudomonadati</taxon>
        <taxon>Thermodesulfobacteriota</taxon>
        <taxon>Desulfovibrionia</taxon>
        <taxon>Desulfovibrionales</taxon>
        <taxon>Desulfovibrionaceae</taxon>
        <taxon>Megalodesulfovibrio</taxon>
    </lineage>
</organism>
<reference evidence="10 11" key="1">
    <citation type="journal article" date="2013" name="J. Bacteriol.">
        <title>Roles of HynAB and Ech, the only two hydrogenases found in the model sulfate reducer Desulfovibrio gigas.</title>
        <authorList>
            <person name="Morais-Silva F.O."/>
            <person name="Santos C.I."/>
            <person name="Rodrigues R."/>
            <person name="Pereira I.A."/>
            <person name="Rodrigues-Pousada C."/>
        </authorList>
    </citation>
    <scope>NUCLEOTIDE SEQUENCE [LARGE SCALE GENOMIC DNA]</scope>
    <source>
        <strain evidence="11">ATCC 19364 / DSM 1382 / NCIMB 9332 / VKM B-1759</strain>
    </source>
</reference>
<dbReference type="SMART" id="SM00729">
    <property type="entry name" value="Elp3"/>
    <property type="match status" value="1"/>
</dbReference>
<evidence type="ECO:0000259" key="9">
    <source>
        <dbReference type="PROSITE" id="PS51918"/>
    </source>
</evidence>
<feature type="domain" description="MTTase N-terminal" evidence="8">
    <location>
        <begin position="5"/>
        <end position="117"/>
    </location>
</feature>
<proteinExistence type="predicted"/>
<keyword evidence="7" id="KW-0411">Iron-sulfur</keyword>
<keyword evidence="4" id="KW-0949">S-adenosyl-L-methionine</keyword>
<dbReference type="eggNOG" id="COG0621">
    <property type="taxonomic scope" value="Bacteria"/>
</dbReference>
<keyword evidence="11" id="KW-1185">Reference proteome</keyword>
<dbReference type="Pfam" id="PF00919">
    <property type="entry name" value="UPF0004"/>
    <property type="match status" value="1"/>
</dbReference>
<feature type="domain" description="Radical SAM core" evidence="9">
    <location>
        <begin position="131"/>
        <end position="364"/>
    </location>
</feature>
<dbReference type="SFLD" id="SFLDS00029">
    <property type="entry name" value="Radical_SAM"/>
    <property type="match status" value="1"/>
</dbReference>
<dbReference type="HOGENOM" id="CLU_018697_1_0_7"/>
<dbReference type="InterPro" id="IPR038135">
    <property type="entry name" value="Methylthiotransferase_N_sf"/>
</dbReference>
<evidence type="ECO:0000256" key="4">
    <source>
        <dbReference type="ARBA" id="ARBA00022691"/>
    </source>
</evidence>